<evidence type="ECO:0000313" key="4">
    <source>
        <dbReference type="Proteomes" id="UP001220964"/>
    </source>
</evidence>
<dbReference type="InterPro" id="IPR038731">
    <property type="entry name" value="RgtA/B/C-like"/>
</dbReference>
<keyword evidence="1" id="KW-1133">Transmembrane helix</keyword>
<keyword evidence="3" id="KW-0328">Glycosyltransferase</keyword>
<evidence type="ECO:0000259" key="2">
    <source>
        <dbReference type="Pfam" id="PF13231"/>
    </source>
</evidence>
<comment type="caution">
    <text evidence="3">The sequence shown here is derived from an EMBL/GenBank/DDBJ whole genome shotgun (WGS) entry which is preliminary data.</text>
</comment>
<feature type="transmembrane region" description="Helical" evidence="1">
    <location>
        <begin position="221"/>
        <end position="243"/>
    </location>
</feature>
<feature type="transmembrane region" description="Helical" evidence="1">
    <location>
        <begin position="255"/>
        <end position="275"/>
    </location>
</feature>
<dbReference type="RefSeq" id="WP_275566802.1">
    <property type="nucleotide sequence ID" value="NZ_JARGYC010000016.1"/>
</dbReference>
<keyword evidence="4" id="KW-1185">Reference proteome</keyword>
<dbReference type="EC" id="2.4.-.-" evidence="3"/>
<dbReference type="EMBL" id="JARGYC010000016">
    <property type="protein sequence ID" value="MDF0600658.1"/>
    <property type="molecule type" value="Genomic_DNA"/>
</dbReference>
<feature type="transmembrane region" description="Helical" evidence="1">
    <location>
        <begin position="304"/>
        <end position="323"/>
    </location>
</feature>
<feature type="transmembrane region" description="Helical" evidence="1">
    <location>
        <begin position="190"/>
        <end position="209"/>
    </location>
</feature>
<evidence type="ECO:0000313" key="3">
    <source>
        <dbReference type="EMBL" id="MDF0600658.1"/>
    </source>
</evidence>
<protein>
    <submittedName>
        <fullName evidence="3">Glycosyltransferase family 39 protein</fullName>
        <ecNumber evidence="3">2.4.-.-</ecNumber>
    </submittedName>
</protein>
<reference evidence="3" key="1">
    <citation type="submission" date="2023-03" db="EMBL/GenBank/DDBJ databases">
        <title>Multiphase analysis and comparison of six strains from genera Psychromarinibacter, Lutimaribacter, and Maritimibacter, including a novel species: Psychromarinibacter sediminicola sp. nov.</title>
        <authorList>
            <person name="Wang Y.-H."/>
            <person name="Ye M.-Q."/>
            <person name="Du Z.-J."/>
        </authorList>
    </citation>
    <scope>NUCLEOTIDE SEQUENCE</scope>
    <source>
        <strain evidence="3">C21-152</strain>
    </source>
</reference>
<organism evidence="3 4">
    <name type="scientific">Psychromarinibacter sediminicola</name>
    <dbReference type="NCBI Taxonomy" id="3033385"/>
    <lineage>
        <taxon>Bacteria</taxon>
        <taxon>Pseudomonadati</taxon>
        <taxon>Pseudomonadota</taxon>
        <taxon>Alphaproteobacteria</taxon>
        <taxon>Rhodobacterales</taxon>
        <taxon>Paracoccaceae</taxon>
        <taxon>Psychromarinibacter</taxon>
    </lineage>
</organism>
<name>A0AAE3NNM9_9RHOB</name>
<feature type="transmembrane region" description="Helical" evidence="1">
    <location>
        <begin position="73"/>
        <end position="91"/>
    </location>
</feature>
<proteinExistence type="predicted"/>
<dbReference type="GO" id="GO:0016757">
    <property type="term" value="F:glycosyltransferase activity"/>
    <property type="evidence" value="ECO:0007669"/>
    <property type="project" value="UniProtKB-KW"/>
</dbReference>
<feature type="transmembrane region" description="Helical" evidence="1">
    <location>
        <begin position="6"/>
        <end position="26"/>
    </location>
</feature>
<gene>
    <name evidence="3" type="ORF">P1J78_07950</name>
</gene>
<evidence type="ECO:0000256" key="1">
    <source>
        <dbReference type="SAM" id="Phobius"/>
    </source>
</evidence>
<feature type="domain" description="Glycosyltransferase RgtA/B/C/D-like" evidence="2">
    <location>
        <begin position="51"/>
        <end position="204"/>
    </location>
</feature>
<feature type="transmembrane region" description="Helical" evidence="1">
    <location>
        <begin position="98"/>
        <end position="118"/>
    </location>
</feature>
<keyword evidence="1" id="KW-0812">Transmembrane</keyword>
<feature type="transmembrane region" description="Helical" evidence="1">
    <location>
        <begin position="145"/>
        <end position="178"/>
    </location>
</feature>
<keyword evidence="3" id="KW-0808">Transferase</keyword>
<sequence>MTRGWLVPATAAVVAVTLCRVALLWLDGADATAAEARAWAGAPWLGQLGAPPLTGWVIWLFAQFGDGPVWLRLPGPLLHAAAALILGGIADRLFGARVAALVAVGWITLPAVAIAALGTGPGTVMAPLLAAALALYMKLLDEYRAWVAAATGLFLGLACLASYWAILFLASAVLAGRVFSEARPSRSQAVLLMAVWGAVMTPHLVVGAVEGGLSWAVSGPWGGWGAFLAVVLGAGPLAVPLVLAAERPGNPVVQFLLIFFGPVAALTALSAPLGIGGGGWAAAWLAGLPVALAWLRGKRRWRRICLAVNALVCLAVPLAPVVAERGLLQTLPWVETRAGRGEMSATVLDIAADLKIRAVVAADPELRADLSYFGRGRGVAVHAPGASGVPEARDVLLILRLGVVPPCPTEVMEVAEIAPDHGAYRRWPQVLHLVPGSCLR</sequence>
<accession>A0AAE3NNM9</accession>
<dbReference type="AlphaFoldDB" id="A0AAE3NNM9"/>
<feature type="transmembrane region" description="Helical" evidence="1">
    <location>
        <begin position="38"/>
        <end position="61"/>
    </location>
</feature>
<keyword evidence="1" id="KW-0472">Membrane</keyword>
<dbReference type="Pfam" id="PF13231">
    <property type="entry name" value="PMT_2"/>
    <property type="match status" value="1"/>
</dbReference>
<feature type="transmembrane region" description="Helical" evidence="1">
    <location>
        <begin position="281"/>
        <end position="297"/>
    </location>
</feature>
<dbReference type="Proteomes" id="UP001220964">
    <property type="component" value="Unassembled WGS sequence"/>
</dbReference>